<accession>A0A8J2TQL7</accession>
<dbReference type="RefSeq" id="WP_188606421.1">
    <property type="nucleotide sequence ID" value="NZ_BMIC01000004.1"/>
</dbReference>
<feature type="coiled-coil region" evidence="1">
    <location>
        <begin position="16"/>
        <end position="73"/>
    </location>
</feature>
<evidence type="ECO:0000256" key="1">
    <source>
        <dbReference type="SAM" id="Coils"/>
    </source>
</evidence>
<evidence type="ECO:0000313" key="3">
    <source>
        <dbReference type="Proteomes" id="UP000598120"/>
    </source>
</evidence>
<keyword evidence="1" id="KW-0175">Coiled coil</keyword>
<sequence length="153" mass="17204">MINNLDTKQKLYRYCLEFIDARLQTVQNQIVEIQNSLLSETKSSSGDKHETGRAMLQLEREKAGQQLAEIQKLNEIISKIDINKAGSTISLGSLIITSNANYFIAISAGEIRIENIDYYCISANTPIGQLLIGKTKGDNFSFRDLKFEINEVL</sequence>
<keyword evidence="3" id="KW-1185">Reference proteome</keyword>
<evidence type="ECO:0008006" key="4">
    <source>
        <dbReference type="Google" id="ProtNLM"/>
    </source>
</evidence>
<evidence type="ECO:0000313" key="2">
    <source>
        <dbReference type="EMBL" id="GFZ89824.1"/>
    </source>
</evidence>
<comment type="caution">
    <text evidence="2">The sequence shown here is derived from an EMBL/GenBank/DDBJ whole genome shotgun (WGS) entry which is preliminary data.</text>
</comment>
<reference evidence="2 3" key="1">
    <citation type="journal article" date="2014" name="Int. J. Syst. Evol. Microbiol.">
        <title>Complete genome sequence of Corynebacterium casei LMG S-19264T (=DSM 44701T), isolated from a smear-ripened cheese.</title>
        <authorList>
            <consortium name="US DOE Joint Genome Institute (JGI-PGF)"/>
            <person name="Walter F."/>
            <person name="Albersmeier A."/>
            <person name="Kalinowski J."/>
            <person name="Ruckert C."/>
        </authorList>
    </citation>
    <scope>NUCLEOTIDE SEQUENCE [LARGE SCALE GENOMIC DNA]</scope>
    <source>
        <strain evidence="2 3">CGMCC 1.15295</strain>
    </source>
</reference>
<dbReference type="AlphaFoldDB" id="A0A8J2TQL7"/>
<gene>
    <name evidence="2" type="ORF">GCM10011531_21880</name>
</gene>
<dbReference type="EMBL" id="BMIC01000004">
    <property type="protein sequence ID" value="GFZ89824.1"/>
    <property type="molecule type" value="Genomic_DNA"/>
</dbReference>
<organism evidence="2 3">
    <name type="scientific">Aquaticitalea lipolytica</name>
    <dbReference type="NCBI Taxonomy" id="1247562"/>
    <lineage>
        <taxon>Bacteria</taxon>
        <taxon>Pseudomonadati</taxon>
        <taxon>Bacteroidota</taxon>
        <taxon>Flavobacteriia</taxon>
        <taxon>Flavobacteriales</taxon>
        <taxon>Flavobacteriaceae</taxon>
        <taxon>Aquaticitalea</taxon>
    </lineage>
</organism>
<name>A0A8J2TQL7_9FLAO</name>
<dbReference type="Proteomes" id="UP000598120">
    <property type="component" value="Unassembled WGS sequence"/>
</dbReference>
<proteinExistence type="predicted"/>
<protein>
    <recommendedName>
        <fullName evidence="4">3-oxoacyl-ACP synthase</fullName>
    </recommendedName>
</protein>